<feature type="non-terminal residue" evidence="1">
    <location>
        <position position="1"/>
    </location>
</feature>
<proteinExistence type="predicted"/>
<accession>W1WPG7</accession>
<dbReference type="AlphaFoldDB" id="W1WPG7"/>
<evidence type="ECO:0000313" key="2">
    <source>
        <dbReference type="Proteomes" id="UP000018853"/>
    </source>
</evidence>
<protein>
    <submittedName>
        <fullName evidence="1">Uncharacterized protein</fullName>
    </submittedName>
</protein>
<dbReference type="EMBL" id="AZLZ01002035">
    <property type="protein sequence ID" value="ETJ18329.1"/>
    <property type="molecule type" value="Genomic_DNA"/>
</dbReference>
<evidence type="ECO:0000313" key="1">
    <source>
        <dbReference type="EMBL" id="ETJ18329.1"/>
    </source>
</evidence>
<gene>
    <name evidence="1" type="ORF">Q609_ECAC02035G0002</name>
</gene>
<comment type="caution">
    <text evidence="1">The sequence shown here is derived from an EMBL/GenBank/DDBJ whole genome shotgun (WGS) entry which is preliminary data.</text>
</comment>
<name>W1WPG7_ECOLX</name>
<sequence>FNGQIGLAAILKCHAVSGNKIDIVLN</sequence>
<reference evidence="1 2" key="1">
    <citation type="submission" date="2013-12" db="EMBL/GenBank/DDBJ databases">
        <title>A Varibaculum cambriense genome reconstructed from a premature infant gut community with otherwise low bacterial novelty that shifts toward anaerobic metabolism during the third week of life.</title>
        <authorList>
            <person name="Brown C.T."/>
            <person name="Sharon I."/>
            <person name="Thomas B.C."/>
            <person name="Castelle C.J."/>
            <person name="Morowitz M.J."/>
            <person name="Banfield J.F."/>
        </authorList>
    </citation>
    <scope>NUCLEOTIDE SEQUENCE [LARGE SCALE GENOMIC DNA]</scope>
    <source>
        <strain evidence="2">DORA_A_5_14_21</strain>
    </source>
</reference>
<organism evidence="1 2">
    <name type="scientific">Escherichia coli DORA_A_5_14_21</name>
    <dbReference type="NCBI Taxonomy" id="1403943"/>
    <lineage>
        <taxon>Bacteria</taxon>
        <taxon>Pseudomonadati</taxon>
        <taxon>Pseudomonadota</taxon>
        <taxon>Gammaproteobacteria</taxon>
        <taxon>Enterobacterales</taxon>
        <taxon>Enterobacteriaceae</taxon>
        <taxon>Escherichia</taxon>
    </lineage>
</organism>
<dbReference type="Proteomes" id="UP000018853">
    <property type="component" value="Unassembled WGS sequence"/>
</dbReference>